<dbReference type="Pfam" id="PF04149">
    <property type="entry name" value="DUF397"/>
    <property type="match status" value="1"/>
</dbReference>
<sequence>MELLILHTGVLVRDSKDARGETLAFDREAWTAFLSRIMR</sequence>
<dbReference type="Proteomes" id="UP000580861">
    <property type="component" value="Unassembled WGS sequence"/>
</dbReference>
<feature type="domain" description="DUF397" evidence="1">
    <location>
        <begin position="10"/>
        <end position="36"/>
    </location>
</feature>
<name>A0A841AWT2_9PSEU</name>
<proteinExistence type="predicted"/>
<dbReference type="EMBL" id="JACHMX010000001">
    <property type="protein sequence ID" value="MBB5851353.1"/>
    <property type="molecule type" value="Genomic_DNA"/>
</dbReference>
<protein>
    <recommendedName>
        <fullName evidence="1">DUF397 domain-containing protein</fullName>
    </recommendedName>
</protein>
<accession>A0A841AWT2</accession>
<dbReference type="AlphaFoldDB" id="A0A841AWT2"/>
<gene>
    <name evidence="2" type="ORF">HDA45_001440</name>
</gene>
<evidence type="ECO:0000313" key="2">
    <source>
        <dbReference type="EMBL" id="MBB5851353.1"/>
    </source>
</evidence>
<reference evidence="2 3" key="1">
    <citation type="submission" date="2020-08" db="EMBL/GenBank/DDBJ databases">
        <title>Sequencing the genomes of 1000 actinobacteria strains.</title>
        <authorList>
            <person name="Klenk H.-P."/>
        </authorList>
    </citation>
    <scope>NUCLEOTIDE SEQUENCE [LARGE SCALE GENOMIC DNA]</scope>
    <source>
        <strain evidence="2 3">DSM 45272</strain>
    </source>
</reference>
<comment type="caution">
    <text evidence="2">The sequence shown here is derived from an EMBL/GenBank/DDBJ whole genome shotgun (WGS) entry which is preliminary data.</text>
</comment>
<evidence type="ECO:0000259" key="1">
    <source>
        <dbReference type="Pfam" id="PF04149"/>
    </source>
</evidence>
<dbReference type="InterPro" id="IPR007278">
    <property type="entry name" value="DUF397"/>
</dbReference>
<organism evidence="2 3">
    <name type="scientific">Amycolatopsis umgeniensis</name>
    <dbReference type="NCBI Taxonomy" id="336628"/>
    <lineage>
        <taxon>Bacteria</taxon>
        <taxon>Bacillati</taxon>
        <taxon>Actinomycetota</taxon>
        <taxon>Actinomycetes</taxon>
        <taxon>Pseudonocardiales</taxon>
        <taxon>Pseudonocardiaceae</taxon>
        <taxon>Amycolatopsis</taxon>
    </lineage>
</organism>
<evidence type="ECO:0000313" key="3">
    <source>
        <dbReference type="Proteomes" id="UP000580861"/>
    </source>
</evidence>
<keyword evidence="3" id="KW-1185">Reference proteome</keyword>